<dbReference type="InterPro" id="IPR023198">
    <property type="entry name" value="PGP-like_dom2"/>
</dbReference>
<dbReference type="PRINTS" id="PR00413">
    <property type="entry name" value="HADHALOGNASE"/>
</dbReference>
<dbReference type="Gene3D" id="3.40.50.1000">
    <property type="entry name" value="HAD superfamily/HAD-like"/>
    <property type="match status" value="1"/>
</dbReference>
<proteinExistence type="predicted"/>
<dbReference type="InterPro" id="IPR036412">
    <property type="entry name" value="HAD-like_sf"/>
</dbReference>
<dbReference type="PANTHER" id="PTHR18901">
    <property type="entry name" value="2-DEOXYGLUCOSE-6-PHOSPHATE PHOSPHATASE 2"/>
    <property type="match status" value="1"/>
</dbReference>
<dbReference type="InterPro" id="IPR006439">
    <property type="entry name" value="HAD-SF_hydro_IA"/>
</dbReference>
<dbReference type="CDD" id="cd07505">
    <property type="entry name" value="HAD_BPGM-like"/>
    <property type="match status" value="1"/>
</dbReference>
<dbReference type="SUPFAM" id="SSF56784">
    <property type="entry name" value="HAD-like"/>
    <property type="match status" value="1"/>
</dbReference>
<dbReference type="SFLD" id="SFLDG01129">
    <property type="entry name" value="C1.5:_HAD__Beta-PGM__Phosphata"/>
    <property type="match status" value="1"/>
</dbReference>
<dbReference type="AlphaFoldDB" id="A0A6J6N1T5"/>
<evidence type="ECO:0000313" key="1">
    <source>
        <dbReference type="EMBL" id="CAB4678825.1"/>
    </source>
</evidence>
<dbReference type="Pfam" id="PF00702">
    <property type="entry name" value="Hydrolase"/>
    <property type="match status" value="1"/>
</dbReference>
<dbReference type="PANTHER" id="PTHR18901:SF38">
    <property type="entry name" value="PSEUDOURIDINE-5'-PHOSPHATASE"/>
    <property type="match status" value="1"/>
</dbReference>
<dbReference type="Gene3D" id="1.10.150.240">
    <property type="entry name" value="Putative phosphatase, domain 2"/>
    <property type="match status" value="1"/>
</dbReference>
<reference evidence="1" key="1">
    <citation type="submission" date="2020-05" db="EMBL/GenBank/DDBJ databases">
        <authorList>
            <person name="Chiriac C."/>
            <person name="Salcher M."/>
            <person name="Ghai R."/>
            <person name="Kavagutti S V."/>
        </authorList>
    </citation>
    <scope>NUCLEOTIDE SEQUENCE</scope>
</reference>
<organism evidence="1">
    <name type="scientific">freshwater metagenome</name>
    <dbReference type="NCBI Taxonomy" id="449393"/>
    <lineage>
        <taxon>unclassified sequences</taxon>
        <taxon>metagenomes</taxon>
        <taxon>ecological metagenomes</taxon>
    </lineage>
</organism>
<name>A0A6J6N1T5_9ZZZZ</name>
<dbReference type="NCBIfam" id="TIGR01509">
    <property type="entry name" value="HAD-SF-IA-v3"/>
    <property type="match status" value="1"/>
</dbReference>
<dbReference type="EMBL" id="CAEZXK010000002">
    <property type="protein sequence ID" value="CAB4678825.1"/>
    <property type="molecule type" value="Genomic_DNA"/>
</dbReference>
<gene>
    <name evidence="1" type="ORF">UFOPK2370_00107</name>
</gene>
<sequence length="225" mass="24184">MPNTYPAAVLFDMDGTLIDSEHHWLSSEQELAASWGAKWTSDDGEALIGVSLYQSTKLIKEKLGIDLTPGEISEILTDAVIEKLDVEIVWRPGVLELMADLKANGVKTALVTMSMRRMALRVAAQLPVGEFDVVVAGDDVTNGKPHPEPYLLAAKQLGVDIKDCIALEDSVTGLTSAEASGAIAIGIPNIVQLPEQEGRLIWSTLQGVTAETLAGLHKEKRAQTD</sequence>
<dbReference type="SFLD" id="SFLDS00003">
    <property type="entry name" value="Haloacid_Dehalogenase"/>
    <property type="match status" value="1"/>
</dbReference>
<dbReference type="InterPro" id="IPR023214">
    <property type="entry name" value="HAD_sf"/>
</dbReference>
<accession>A0A6J6N1T5</accession>
<protein>
    <submittedName>
        <fullName evidence="1">Unannotated protein</fullName>
    </submittedName>
</protein>